<gene>
    <name evidence="2" type="ORF">DCC81_15290</name>
</gene>
<dbReference type="InterPro" id="IPR025970">
    <property type="entry name" value="SusE"/>
</dbReference>
<organism evidence="2 3">
    <name type="scientific">Chitinophaga parva</name>
    <dbReference type="NCBI Taxonomy" id="2169414"/>
    <lineage>
        <taxon>Bacteria</taxon>
        <taxon>Pseudomonadati</taxon>
        <taxon>Bacteroidota</taxon>
        <taxon>Chitinophagia</taxon>
        <taxon>Chitinophagales</taxon>
        <taxon>Chitinophagaceae</taxon>
        <taxon>Chitinophaga</taxon>
    </lineage>
</organism>
<name>A0A2T7BH80_9BACT</name>
<dbReference type="AlphaFoldDB" id="A0A2T7BH80"/>
<feature type="domain" description="SusE outer membrane protein" evidence="1">
    <location>
        <begin position="38"/>
        <end position="132"/>
    </location>
</feature>
<evidence type="ECO:0000313" key="3">
    <source>
        <dbReference type="Proteomes" id="UP000244450"/>
    </source>
</evidence>
<accession>A0A2T7BH80</accession>
<dbReference type="EMBL" id="QCYK01000002">
    <property type="protein sequence ID" value="PUZ25634.1"/>
    <property type="molecule type" value="Genomic_DNA"/>
</dbReference>
<proteinExistence type="predicted"/>
<dbReference type="PROSITE" id="PS51257">
    <property type="entry name" value="PROKAR_LIPOPROTEIN"/>
    <property type="match status" value="1"/>
</dbReference>
<evidence type="ECO:0000259" key="1">
    <source>
        <dbReference type="Pfam" id="PF14292"/>
    </source>
</evidence>
<reference evidence="2 3" key="1">
    <citation type="submission" date="2018-04" db="EMBL/GenBank/DDBJ databases">
        <title>Chitinophaga fuyangensis sp. nov., isolated from soil in a chemical factory.</title>
        <authorList>
            <person name="Chen K."/>
        </authorList>
    </citation>
    <scope>NUCLEOTIDE SEQUENCE [LARGE SCALE GENOMIC DNA]</scope>
    <source>
        <strain evidence="2 3">LY-1</strain>
    </source>
</reference>
<dbReference type="RefSeq" id="WP_108687474.1">
    <property type="nucleotide sequence ID" value="NZ_QCYK01000002.1"/>
</dbReference>
<dbReference type="OrthoDB" id="631295at2"/>
<dbReference type="Pfam" id="PF14292">
    <property type="entry name" value="SusE"/>
    <property type="match status" value="1"/>
</dbReference>
<dbReference type="Proteomes" id="UP000244450">
    <property type="component" value="Unassembled WGS sequence"/>
</dbReference>
<evidence type="ECO:0000313" key="2">
    <source>
        <dbReference type="EMBL" id="PUZ25634.1"/>
    </source>
</evidence>
<protein>
    <recommendedName>
        <fullName evidence="1">SusE outer membrane protein domain-containing protein</fullName>
    </recommendedName>
</protein>
<sequence length="383" mass="42203">MSIKYISRYFLTAAAALLAFTSCKKDKEVSTVVTPVDNFFAPQDSQYIKLQPTTAATVTFEWAQSLAADGGLVQYELLFDKDGGDFSHPVYEIASDNNGLYNKATLSHKDLNKIAALAGIQSLGVGKLHWAVLATKGVNGQRSKISRTLIVERPAGFADIPTDVYITGSATEAGDDLSKAIRMKALATGGEFEIYTSLKPGTYHFVDKTTGTPNTYAIQGGQISSANQITVGGTDTKVYRIKLDFNNAAATVTEIKSLGLWYAVDNNVRFPLTYAGNGTWKLVNTEIDFVQQSYGGEERYKFRLSVNDGTNDSFEWFGSANSDNQRPTDSSPAAYWYMFPISGNDQWNYCFKFNGNVDKQKCDINVYFSPDKANYTHEVIINK</sequence>
<keyword evidence="3" id="KW-1185">Reference proteome</keyword>
<comment type="caution">
    <text evidence="2">The sequence shown here is derived from an EMBL/GenBank/DDBJ whole genome shotgun (WGS) entry which is preliminary data.</text>
</comment>